<keyword evidence="3" id="KW-1185">Reference proteome</keyword>
<evidence type="ECO:0000313" key="3">
    <source>
        <dbReference type="Proteomes" id="UP000539052"/>
    </source>
</evidence>
<organism evidence="2 3">
    <name type="scientific">Lacrimispora defluvii</name>
    <dbReference type="NCBI Taxonomy" id="2719233"/>
    <lineage>
        <taxon>Bacteria</taxon>
        <taxon>Bacillati</taxon>
        <taxon>Bacillota</taxon>
        <taxon>Clostridia</taxon>
        <taxon>Lachnospirales</taxon>
        <taxon>Lachnospiraceae</taxon>
        <taxon>Lacrimispora</taxon>
    </lineage>
</organism>
<proteinExistence type="predicted"/>
<name>A0ABX1VUF9_9FIRM</name>
<dbReference type="Proteomes" id="UP000539052">
    <property type="component" value="Unassembled WGS sequence"/>
</dbReference>
<dbReference type="InterPro" id="IPR016181">
    <property type="entry name" value="Acyl_CoA_acyltransferase"/>
</dbReference>
<dbReference type="PROSITE" id="PS51186">
    <property type="entry name" value="GNAT"/>
    <property type="match status" value="1"/>
</dbReference>
<dbReference type="EMBL" id="JAAOXG010000037">
    <property type="protein sequence ID" value="NNJ31414.1"/>
    <property type="molecule type" value="Genomic_DNA"/>
</dbReference>
<dbReference type="RefSeq" id="WP_170822545.1">
    <property type="nucleotide sequence ID" value="NZ_JAAOXG010000037.1"/>
</dbReference>
<sequence>MECSIRKWKIEDSATLAAILNNKKILDNLRDLPFPYTEKDAVDFIHATLQADENKTYVFAITVDDIPIGSIGVYRKDNIHSQTAELGYYIAESFWGRGAGTSAVKQTCRYIFEHTDIIRIFAEPFAYNTASCRILEKNGFICEGVLRSNAVKNGQIIDMKMYSLIRP</sequence>
<feature type="domain" description="N-acetyltransferase" evidence="1">
    <location>
        <begin position="17"/>
        <end position="167"/>
    </location>
</feature>
<dbReference type="PANTHER" id="PTHR43328:SF1">
    <property type="entry name" value="N-ACETYLTRANSFERASE DOMAIN-CONTAINING PROTEIN"/>
    <property type="match status" value="1"/>
</dbReference>
<reference evidence="2 3" key="1">
    <citation type="submission" date="2020-03" db="EMBL/GenBank/DDBJ databases">
        <title>Genome Sequence of industrial isolate, B5A.</title>
        <authorList>
            <person name="Sharma S."/>
            <person name="Patil P.B."/>
            <person name="Korpole S."/>
        </authorList>
    </citation>
    <scope>NUCLEOTIDE SEQUENCE [LARGE SCALE GENOMIC DNA]</scope>
    <source>
        <strain evidence="2 3">PI-S10-B5A</strain>
    </source>
</reference>
<accession>A0ABX1VUF9</accession>
<dbReference type="Gene3D" id="3.40.630.30">
    <property type="match status" value="1"/>
</dbReference>
<dbReference type="Pfam" id="PF13302">
    <property type="entry name" value="Acetyltransf_3"/>
    <property type="match status" value="1"/>
</dbReference>
<evidence type="ECO:0000313" key="2">
    <source>
        <dbReference type="EMBL" id="NNJ31414.1"/>
    </source>
</evidence>
<comment type="caution">
    <text evidence="2">The sequence shown here is derived from an EMBL/GenBank/DDBJ whole genome shotgun (WGS) entry which is preliminary data.</text>
</comment>
<evidence type="ECO:0000259" key="1">
    <source>
        <dbReference type="PROSITE" id="PS51186"/>
    </source>
</evidence>
<dbReference type="SUPFAM" id="SSF55729">
    <property type="entry name" value="Acyl-CoA N-acyltransferases (Nat)"/>
    <property type="match status" value="1"/>
</dbReference>
<protein>
    <submittedName>
        <fullName evidence="2">GNAT family N-acetyltransferase</fullName>
    </submittedName>
</protein>
<dbReference type="PANTHER" id="PTHR43328">
    <property type="entry name" value="ACETYLTRANSFERASE-RELATED"/>
    <property type="match status" value="1"/>
</dbReference>
<dbReference type="InterPro" id="IPR000182">
    <property type="entry name" value="GNAT_dom"/>
</dbReference>
<gene>
    <name evidence="2" type="ORF">G9470_16700</name>
</gene>